<protein>
    <submittedName>
        <fullName evidence="1">Uncharacterized protein</fullName>
    </submittedName>
</protein>
<dbReference type="EMBL" id="JH659151">
    <property type="protein sequence ID" value="EXL65424.1"/>
    <property type="molecule type" value="Genomic_DNA"/>
</dbReference>
<sequence length="78" mass="8995">MTISECLAFWQVRGADHVAVDTCRLLYKGAFKIQQIAGQRANVEEYDMVQTRYFLCVGTQNLSLRLDWTGFYGLQDKI</sequence>
<reference evidence="1" key="1">
    <citation type="submission" date="2011-11" db="EMBL/GenBank/DDBJ databases">
        <title>The Genome Sequence of Fusarium oxysporum PHW808.</title>
        <authorList>
            <consortium name="The Broad Institute Genome Sequencing Platform"/>
            <person name="Ma L.-J."/>
            <person name="Gale L.R."/>
            <person name="Schwartz D.C."/>
            <person name="Zhou S."/>
            <person name="Corby-Kistler H."/>
            <person name="Young S.K."/>
            <person name="Zeng Q."/>
            <person name="Gargeya S."/>
            <person name="Fitzgerald M."/>
            <person name="Haas B."/>
            <person name="Abouelleil A."/>
            <person name="Alvarado L."/>
            <person name="Arachchi H.M."/>
            <person name="Berlin A."/>
            <person name="Brown A."/>
            <person name="Chapman S.B."/>
            <person name="Chen Z."/>
            <person name="Dunbar C."/>
            <person name="Freedman E."/>
            <person name="Gearin G."/>
            <person name="Goldberg J."/>
            <person name="Griggs A."/>
            <person name="Gujja S."/>
            <person name="Heiman D."/>
            <person name="Howarth C."/>
            <person name="Larson L."/>
            <person name="Lui A."/>
            <person name="MacDonald P.J.P."/>
            <person name="Montmayeur A."/>
            <person name="Murphy C."/>
            <person name="Neiman D."/>
            <person name="Pearson M."/>
            <person name="Priest M."/>
            <person name="Roberts A."/>
            <person name="Saif S."/>
            <person name="Shea T."/>
            <person name="Shenoy N."/>
            <person name="Sisk P."/>
            <person name="Stolte C."/>
            <person name="Sykes S."/>
            <person name="Wortman J."/>
            <person name="Nusbaum C."/>
            <person name="Birren B."/>
        </authorList>
    </citation>
    <scope>NUCLEOTIDE SEQUENCE [LARGE SCALE GENOMIC DNA]</scope>
    <source>
        <strain evidence="1">54008</strain>
    </source>
</reference>
<gene>
    <name evidence="1" type="ORF">FOPG_18349</name>
</gene>
<accession>X0HWA4</accession>
<evidence type="ECO:0000313" key="1">
    <source>
        <dbReference type="EMBL" id="EXL65424.1"/>
    </source>
</evidence>
<dbReference type="AlphaFoldDB" id="X0HWA4"/>
<name>X0HWA4_FUSOX</name>
<organism evidence="1">
    <name type="scientific">Fusarium oxysporum f. sp. conglutinans race 2 54008</name>
    <dbReference type="NCBI Taxonomy" id="1089457"/>
    <lineage>
        <taxon>Eukaryota</taxon>
        <taxon>Fungi</taxon>
        <taxon>Dikarya</taxon>
        <taxon>Ascomycota</taxon>
        <taxon>Pezizomycotina</taxon>
        <taxon>Sordariomycetes</taxon>
        <taxon>Hypocreomycetidae</taxon>
        <taxon>Hypocreales</taxon>
        <taxon>Nectriaceae</taxon>
        <taxon>Fusarium</taxon>
        <taxon>Fusarium oxysporum species complex</taxon>
    </lineage>
</organism>
<dbReference type="HOGENOM" id="CLU_2622137_0_0_1"/>
<reference evidence="1" key="2">
    <citation type="submission" date="2012-05" db="EMBL/GenBank/DDBJ databases">
        <title>The Genome Annotation of Fusarium oxysporum PHW808.</title>
        <authorList>
            <consortium name="The Broad Institute Genomics Platform"/>
            <person name="Ma L.-J."/>
            <person name="Corby-Kistler H."/>
            <person name="Broz K."/>
            <person name="Gale L.R."/>
            <person name="Jonkers W."/>
            <person name="O'Donnell K."/>
            <person name="Ploetz R."/>
            <person name="Steinberg C."/>
            <person name="Schwartz D.C."/>
            <person name="VanEtten H."/>
            <person name="Zhou S."/>
            <person name="Young S.K."/>
            <person name="Zeng Q."/>
            <person name="Gargeya S."/>
            <person name="Fitzgerald M."/>
            <person name="Abouelleil A."/>
            <person name="Alvarado L."/>
            <person name="Chapman S.B."/>
            <person name="Gainer-Dewar J."/>
            <person name="Goldberg J."/>
            <person name="Griggs A."/>
            <person name="Gujja S."/>
            <person name="Hansen M."/>
            <person name="Howarth C."/>
            <person name="Imamovic A."/>
            <person name="Ireland A."/>
            <person name="Larimer J."/>
            <person name="McCowan C."/>
            <person name="Murphy C."/>
            <person name="Pearson M."/>
            <person name="Poon T.W."/>
            <person name="Priest M."/>
            <person name="Roberts A."/>
            <person name="Saif S."/>
            <person name="Shea T."/>
            <person name="Sykes S."/>
            <person name="Wortman J."/>
            <person name="Nusbaum C."/>
            <person name="Birren B."/>
        </authorList>
    </citation>
    <scope>NUCLEOTIDE SEQUENCE</scope>
    <source>
        <strain evidence="1">54008</strain>
    </source>
</reference>
<dbReference type="Proteomes" id="UP000030676">
    <property type="component" value="Unassembled WGS sequence"/>
</dbReference>
<proteinExistence type="predicted"/>